<name>A0A7W9BE98_9SPHN</name>
<evidence type="ECO:0000313" key="2">
    <source>
        <dbReference type="Proteomes" id="UP000546200"/>
    </source>
</evidence>
<reference evidence="1 2" key="1">
    <citation type="submission" date="2020-08" db="EMBL/GenBank/DDBJ databases">
        <title>Genomic Encyclopedia of Type Strains, Phase IV (KMG-IV): sequencing the most valuable type-strain genomes for metagenomic binning, comparative biology and taxonomic classification.</title>
        <authorList>
            <person name="Goeker M."/>
        </authorList>
    </citation>
    <scope>NUCLEOTIDE SEQUENCE [LARGE SCALE GENOMIC DNA]</scope>
    <source>
        <strain evidence="1 2">DSM 100044</strain>
    </source>
</reference>
<keyword evidence="2" id="KW-1185">Reference proteome</keyword>
<sequence>MFFCDQTWCRLATSFSDYEALAESIKAGSCHKSEIKRVDSHGAPENRQTI</sequence>
<gene>
    <name evidence="1" type="ORF">FHS94_002377</name>
</gene>
<protein>
    <submittedName>
        <fullName evidence="1">Uncharacterized protein</fullName>
    </submittedName>
</protein>
<organism evidence="1 2">
    <name type="scientific">Sphingomonas aerophila</name>
    <dbReference type="NCBI Taxonomy" id="1344948"/>
    <lineage>
        <taxon>Bacteria</taxon>
        <taxon>Pseudomonadati</taxon>
        <taxon>Pseudomonadota</taxon>
        <taxon>Alphaproteobacteria</taxon>
        <taxon>Sphingomonadales</taxon>
        <taxon>Sphingomonadaceae</taxon>
        <taxon>Sphingomonas</taxon>
    </lineage>
</organism>
<dbReference type="EMBL" id="JACIJK010000006">
    <property type="protein sequence ID" value="MBB5715531.1"/>
    <property type="molecule type" value="Genomic_DNA"/>
</dbReference>
<dbReference type="AlphaFoldDB" id="A0A7W9BE98"/>
<accession>A0A7W9BE98</accession>
<proteinExistence type="predicted"/>
<dbReference type="Proteomes" id="UP000546200">
    <property type="component" value="Unassembled WGS sequence"/>
</dbReference>
<comment type="caution">
    <text evidence="1">The sequence shown here is derived from an EMBL/GenBank/DDBJ whole genome shotgun (WGS) entry which is preliminary data.</text>
</comment>
<evidence type="ECO:0000313" key="1">
    <source>
        <dbReference type="EMBL" id="MBB5715531.1"/>
    </source>
</evidence>